<dbReference type="InterPro" id="IPR010930">
    <property type="entry name" value="Flg_bb/hook_C_dom"/>
</dbReference>
<dbReference type="InterPro" id="IPR002371">
    <property type="entry name" value="FlgK"/>
</dbReference>
<comment type="similarity">
    <text evidence="3">Belongs to the flagella basal body rod proteins family.</text>
</comment>
<keyword evidence="13" id="KW-1185">Reference proteome</keyword>
<dbReference type="EMBL" id="JABXYJ010000005">
    <property type="protein sequence ID" value="NVO78147.1"/>
    <property type="molecule type" value="Genomic_DNA"/>
</dbReference>
<dbReference type="AlphaFoldDB" id="A0A850QGN1"/>
<dbReference type="Pfam" id="PF06429">
    <property type="entry name" value="Flg_bbr_C"/>
    <property type="match status" value="1"/>
</dbReference>
<evidence type="ECO:0000256" key="7">
    <source>
        <dbReference type="SAM" id="MobiDB-lite"/>
    </source>
</evidence>
<feature type="region of interest" description="Disordered" evidence="7">
    <location>
        <begin position="438"/>
        <end position="457"/>
    </location>
</feature>
<evidence type="ECO:0000256" key="3">
    <source>
        <dbReference type="ARBA" id="ARBA00009677"/>
    </source>
</evidence>
<evidence type="ECO:0000256" key="1">
    <source>
        <dbReference type="ARBA" id="ARBA00004365"/>
    </source>
</evidence>
<accession>A0A850QGN1</accession>
<dbReference type="Pfam" id="PF21158">
    <property type="entry name" value="flgK_1st_1"/>
    <property type="match status" value="1"/>
</dbReference>
<dbReference type="InterPro" id="IPR001444">
    <property type="entry name" value="Flag_bb_rod_N"/>
</dbReference>
<dbReference type="GO" id="GO:0009424">
    <property type="term" value="C:bacterial-type flagellum hook"/>
    <property type="evidence" value="ECO:0007669"/>
    <property type="project" value="InterPro"/>
</dbReference>
<evidence type="ECO:0000256" key="4">
    <source>
        <dbReference type="ARBA" id="ARBA00016244"/>
    </source>
</evidence>
<keyword evidence="5" id="KW-0964">Secreted</keyword>
<evidence type="ECO:0000259" key="11">
    <source>
        <dbReference type="Pfam" id="PF22638"/>
    </source>
</evidence>
<dbReference type="Pfam" id="PF00460">
    <property type="entry name" value="Flg_bb_rod"/>
    <property type="match status" value="1"/>
</dbReference>
<feature type="domain" description="Flagellar basal body rod protein N-terminal" evidence="8">
    <location>
        <begin position="6"/>
        <end position="35"/>
    </location>
</feature>
<keyword evidence="12" id="KW-0969">Cilium</keyword>
<evidence type="ECO:0000259" key="10">
    <source>
        <dbReference type="Pfam" id="PF21158"/>
    </source>
</evidence>
<dbReference type="Pfam" id="PF22638">
    <property type="entry name" value="FlgK_D1"/>
    <property type="match status" value="1"/>
</dbReference>
<dbReference type="Proteomes" id="UP000588051">
    <property type="component" value="Unassembled WGS sequence"/>
</dbReference>
<evidence type="ECO:0000256" key="6">
    <source>
        <dbReference type="ARBA" id="ARBA00023143"/>
    </source>
</evidence>
<sequence>MGTNILNIGQSALAAAQTGISTVGHNIANASTPGYNRQVILQTANAPQILGGSYVGQGVSVSQIQRQYDTFIGQQVNAAQTSKNQADSYLSQIQQINNLVADSTAGVTPALQDFFKSVQNLSSSPNGTAGAAARQAILSSAQALGGRFNSLQTRLDQIRTGINGQIESAVSAINTYATQLSALNETIARSQSTTGSPPNDLLDQRDQLVTELSKYTKVTVIPQDSKYNVFIGNGQPIVIGGVVNQLQTSKSTTDPSRTEVSYTTNGTAIQVAENGLPGGILGGLFDFRSSTLDPAQNAIGRVALGIASNFNDQHALGLDLNGQVGGKFFTIPQPVTTPSTSNTSNALPTASITNVGALTTSDYRLQVTSPGNYRVIRVSDGQVTTATSQPISVDGVSMQFPQPPAAQPAAGDEYMIRPTSAVAGGFGVYINDPSKVAASAPMTSSAPTTNTGNSKISAGTLDSPVAAASTSAGATISPVSTDNTYSGSPLTAAVTLTFTAPGTLSGFPSNATVTVKTGGVTTNYAPPASIPYTSGATISFSGMNFVIANGTGAPANGDTFTLSPSIPVATSKLTFNAPANTVTGFPPNANVTVTNPNSTTGTTYPAGTAIPYVSGATYSFSGTSYTISGTPANGDVFNISPNVAGTGDNRNSLLLAGIQTQNNLIGGTTTIQGAYAQFVSQVGNKTHELQVTSASETTTLKNATDIQQSVSGVNLDEEAANLLKYQQAYQAAGKLMQIASQLFETLLAIGR</sequence>
<dbReference type="InterPro" id="IPR053927">
    <property type="entry name" value="FlgK_helical"/>
</dbReference>
<proteinExistence type="inferred from homology"/>
<dbReference type="GO" id="GO:0005198">
    <property type="term" value="F:structural molecule activity"/>
    <property type="evidence" value="ECO:0007669"/>
    <property type="project" value="InterPro"/>
</dbReference>
<protein>
    <recommendedName>
        <fullName evidence="4">Flagellar hook-associated protein 1</fullName>
    </recommendedName>
</protein>
<dbReference type="GO" id="GO:0044780">
    <property type="term" value="P:bacterial-type flagellum assembly"/>
    <property type="evidence" value="ECO:0007669"/>
    <property type="project" value="InterPro"/>
</dbReference>
<comment type="subcellular location">
    <subcellularLocation>
        <location evidence="1">Bacterial flagellum</location>
    </subcellularLocation>
    <subcellularLocation>
        <location evidence="2">Secreted</location>
    </subcellularLocation>
</comment>
<keyword evidence="12" id="KW-0966">Cell projection</keyword>
<dbReference type="NCBIfam" id="TIGR02492">
    <property type="entry name" value="flgK_ends"/>
    <property type="match status" value="1"/>
</dbReference>
<reference evidence="12 13" key="1">
    <citation type="submission" date="2020-06" db="EMBL/GenBank/DDBJ databases">
        <authorList>
            <person name="Qiu C."/>
            <person name="Liu Z."/>
        </authorList>
    </citation>
    <scope>NUCLEOTIDE SEQUENCE [LARGE SCALE GENOMIC DNA]</scope>
    <source>
        <strain evidence="12 13">EM 1</strain>
    </source>
</reference>
<evidence type="ECO:0000259" key="8">
    <source>
        <dbReference type="Pfam" id="PF00460"/>
    </source>
</evidence>
<feature type="domain" description="Flagellar hook-associated protein 1 D2-like" evidence="10">
    <location>
        <begin position="340"/>
        <end position="418"/>
    </location>
</feature>
<feature type="domain" description="Flagellar hook-associated protein FlgK helical" evidence="11">
    <location>
        <begin position="94"/>
        <end position="329"/>
    </location>
</feature>
<dbReference type="InterPro" id="IPR049119">
    <property type="entry name" value="FlgK_D2-like"/>
</dbReference>
<gene>
    <name evidence="12" type="primary">flgK</name>
    <name evidence="12" type="ORF">HV832_09910</name>
</gene>
<dbReference type="PANTHER" id="PTHR30033:SF1">
    <property type="entry name" value="FLAGELLAR HOOK-ASSOCIATED PROTEIN 1"/>
    <property type="match status" value="1"/>
</dbReference>
<dbReference type="GO" id="GO:0005576">
    <property type="term" value="C:extracellular region"/>
    <property type="evidence" value="ECO:0007669"/>
    <property type="project" value="UniProtKB-SubCell"/>
</dbReference>
<evidence type="ECO:0000256" key="5">
    <source>
        <dbReference type="ARBA" id="ARBA00022525"/>
    </source>
</evidence>
<evidence type="ECO:0000313" key="12">
    <source>
        <dbReference type="EMBL" id="NVO78147.1"/>
    </source>
</evidence>
<feature type="domain" description="Flagellar basal-body/hook protein C-terminal" evidence="9">
    <location>
        <begin position="710"/>
        <end position="748"/>
    </location>
</feature>
<dbReference type="PRINTS" id="PR01005">
    <property type="entry name" value="FLGHOOKAP1"/>
</dbReference>
<evidence type="ECO:0000259" key="9">
    <source>
        <dbReference type="Pfam" id="PF06429"/>
    </source>
</evidence>
<dbReference type="SUPFAM" id="SSF64518">
    <property type="entry name" value="Phase 1 flagellin"/>
    <property type="match status" value="2"/>
</dbReference>
<dbReference type="RefSeq" id="WP_176803680.1">
    <property type="nucleotide sequence ID" value="NZ_JABXYJ010000005.1"/>
</dbReference>
<comment type="caution">
    <text evidence="12">The sequence shown here is derived from an EMBL/GenBank/DDBJ whole genome shotgun (WGS) entry which is preliminary data.</text>
</comment>
<keyword evidence="12" id="KW-0282">Flagellum</keyword>
<dbReference type="PANTHER" id="PTHR30033">
    <property type="entry name" value="FLAGELLAR HOOK-ASSOCIATED PROTEIN 1"/>
    <property type="match status" value="1"/>
</dbReference>
<keyword evidence="6" id="KW-0975">Bacterial flagellum</keyword>
<evidence type="ECO:0000313" key="13">
    <source>
        <dbReference type="Proteomes" id="UP000588051"/>
    </source>
</evidence>
<name>A0A850QGN1_9BURK</name>
<feature type="compositionally biased region" description="Low complexity" evidence="7">
    <location>
        <begin position="438"/>
        <end position="451"/>
    </location>
</feature>
<organism evidence="12 13">
    <name type="scientific">Undibacterium oligocarboniphilum</name>
    <dbReference type="NCBI Taxonomy" id="666702"/>
    <lineage>
        <taxon>Bacteria</taxon>
        <taxon>Pseudomonadati</taxon>
        <taxon>Pseudomonadota</taxon>
        <taxon>Betaproteobacteria</taxon>
        <taxon>Burkholderiales</taxon>
        <taxon>Oxalobacteraceae</taxon>
        <taxon>Undibacterium</taxon>
    </lineage>
</organism>
<evidence type="ECO:0000256" key="2">
    <source>
        <dbReference type="ARBA" id="ARBA00004613"/>
    </source>
</evidence>